<evidence type="ECO:0000259" key="5">
    <source>
        <dbReference type="PROSITE" id="PS51078"/>
    </source>
</evidence>
<dbReference type="RefSeq" id="WP_179266871.1">
    <property type="nucleotide sequence ID" value="NZ_CP058579.1"/>
</dbReference>
<gene>
    <name evidence="6" type="ORF">HUG12_00310</name>
</gene>
<evidence type="ECO:0000313" key="6">
    <source>
        <dbReference type="EMBL" id="QLG60285.1"/>
    </source>
</evidence>
<proteinExistence type="predicted"/>
<dbReference type="AlphaFoldDB" id="A0A7D5QI20"/>
<dbReference type="InterPro" id="IPR050707">
    <property type="entry name" value="HTH_MetabolicPath_Reg"/>
</dbReference>
<dbReference type="PROSITE" id="PS51077">
    <property type="entry name" value="HTH_ICLR"/>
    <property type="match status" value="1"/>
</dbReference>
<dbReference type="PANTHER" id="PTHR30136">
    <property type="entry name" value="HELIX-TURN-HELIX TRANSCRIPTIONAL REGULATOR, ICLR FAMILY"/>
    <property type="match status" value="1"/>
</dbReference>
<protein>
    <submittedName>
        <fullName evidence="6">IclR family transcriptional regulator</fullName>
    </submittedName>
</protein>
<accession>A0A7D5QI20</accession>
<keyword evidence="3" id="KW-0804">Transcription</keyword>
<keyword evidence="2" id="KW-0238">DNA-binding</keyword>
<dbReference type="PROSITE" id="PS51078">
    <property type="entry name" value="ICLR_ED"/>
    <property type="match status" value="1"/>
</dbReference>
<dbReference type="SUPFAM" id="SSF46785">
    <property type="entry name" value="Winged helix' DNA-binding domain"/>
    <property type="match status" value="1"/>
</dbReference>
<evidence type="ECO:0000256" key="3">
    <source>
        <dbReference type="ARBA" id="ARBA00023163"/>
    </source>
</evidence>
<dbReference type="Gene3D" id="1.10.10.10">
    <property type="entry name" value="Winged helix-like DNA-binding domain superfamily/Winged helix DNA-binding domain"/>
    <property type="match status" value="1"/>
</dbReference>
<name>A0A7D5QI20_9EURY</name>
<dbReference type="GO" id="GO:0003677">
    <property type="term" value="F:DNA binding"/>
    <property type="evidence" value="ECO:0007669"/>
    <property type="project" value="UniProtKB-KW"/>
</dbReference>
<feature type="domain" description="IclR-ED" evidence="5">
    <location>
        <begin position="70"/>
        <end position="258"/>
    </location>
</feature>
<organism evidence="6 7">
    <name type="scientific">Halorarum salinum</name>
    <dbReference type="NCBI Taxonomy" id="2743089"/>
    <lineage>
        <taxon>Archaea</taxon>
        <taxon>Methanobacteriati</taxon>
        <taxon>Methanobacteriota</taxon>
        <taxon>Stenosarchaea group</taxon>
        <taxon>Halobacteria</taxon>
        <taxon>Halobacteriales</taxon>
        <taxon>Haloferacaceae</taxon>
        <taxon>Halorarum</taxon>
    </lineage>
</organism>
<dbReference type="GO" id="GO:0045892">
    <property type="term" value="P:negative regulation of DNA-templated transcription"/>
    <property type="evidence" value="ECO:0007669"/>
    <property type="project" value="TreeGrafter"/>
</dbReference>
<dbReference type="PANTHER" id="PTHR30136:SF35">
    <property type="entry name" value="HTH-TYPE TRANSCRIPTIONAL REGULATOR RV1719"/>
    <property type="match status" value="1"/>
</dbReference>
<dbReference type="InterPro" id="IPR005471">
    <property type="entry name" value="Tscrpt_reg_IclR_N"/>
</dbReference>
<reference evidence="6 7" key="1">
    <citation type="submission" date="2020-06" db="EMBL/GenBank/DDBJ databases">
        <title>NJ-3-1, isolated from saline soil.</title>
        <authorList>
            <person name="Cui H.L."/>
            <person name="Shi X."/>
        </authorList>
    </citation>
    <scope>NUCLEOTIDE SEQUENCE [LARGE SCALE GENOMIC DNA]</scope>
    <source>
        <strain evidence="6 7">NJ-3-1</strain>
    </source>
</reference>
<keyword evidence="7" id="KW-1185">Reference proteome</keyword>
<dbReference type="SMART" id="SM00346">
    <property type="entry name" value="HTH_ICLR"/>
    <property type="match status" value="1"/>
</dbReference>
<dbReference type="InterPro" id="IPR029016">
    <property type="entry name" value="GAF-like_dom_sf"/>
</dbReference>
<dbReference type="InterPro" id="IPR014757">
    <property type="entry name" value="Tscrpt_reg_IclR_C"/>
</dbReference>
<keyword evidence="1" id="KW-0805">Transcription regulation</keyword>
<feature type="domain" description="HTH iclR-type" evidence="4">
    <location>
        <begin position="10"/>
        <end position="69"/>
    </location>
</feature>
<evidence type="ECO:0000256" key="1">
    <source>
        <dbReference type="ARBA" id="ARBA00023015"/>
    </source>
</evidence>
<dbReference type="OrthoDB" id="14763at2157"/>
<evidence type="ECO:0000313" key="7">
    <source>
        <dbReference type="Proteomes" id="UP000509626"/>
    </source>
</evidence>
<dbReference type="EMBL" id="CP058579">
    <property type="protein sequence ID" value="QLG60285.1"/>
    <property type="molecule type" value="Genomic_DNA"/>
</dbReference>
<dbReference type="Proteomes" id="UP000509626">
    <property type="component" value="Chromosome"/>
</dbReference>
<dbReference type="KEGG" id="halu:HUG12_00310"/>
<dbReference type="Gene3D" id="3.30.450.40">
    <property type="match status" value="1"/>
</dbReference>
<dbReference type="GeneID" id="56035855"/>
<dbReference type="SUPFAM" id="SSF55781">
    <property type="entry name" value="GAF domain-like"/>
    <property type="match status" value="1"/>
</dbReference>
<dbReference type="Pfam" id="PF09339">
    <property type="entry name" value="HTH_IclR"/>
    <property type="match status" value="1"/>
</dbReference>
<dbReference type="GO" id="GO:0003700">
    <property type="term" value="F:DNA-binding transcription factor activity"/>
    <property type="evidence" value="ECO:0007669"/>
    <property type="project" value="TreeGrafter"/>
</dbReference>
<dbReference type="InterPro" id="IPR036390">
    <property type="entry name" value="WH_DNA-bd_sf"/>
</dbReference>
<dbReference type="Pfam" id="PF01614">
    <property type="entry name" value="IclR_C"/>
    <property type="match status" value="1"/>
</dbReference>
<evidence type="ECO:0000259" key="4">
    <source>
        <dbReference type="PROSITE" id="PS51077"/>
    </source>
</evidence>
<evidence type="ECO:0000256" key="2">
    <source>
        <dbReference type="ARBA" id="ARBA00023125"/>
    </source>
</evidence>
<dbReference type="InterPro" id="IPR036388">
    <property type="entry name" value="WH-like_DNA-bd_sf"/>
</dbReference>
<sequence length="261" mass="29138">MVQHGNSRRIQSVSNACEIIEVLRQTGGTTISEIDEEVSLSMGSIHTQLATLKDHGYIVQKGHKYCLGPELITLGEHVRNNTPVYAGGKDEIDELADKSGKTAFLVIEHKGLLFNVYESFGDKPFAPQYYQKKREIPHRHLHCTSSGKAILSKLPEERIEEIIKQHGLDSMTSETITDRETLLDELDETRERGYSLADGELIKAIRGVGVPVENDDRDVVGAVSVSAPREYMTGDDFYEETPKLVMKTASTIGMNIQTRTY</sequence>